<accession>A0A6J7QIP5</accession>
<reference evidence="1" key="1">
    <citation type="submission" date="2020-05" db="EMBL/GenBank/DDBJ databases">
        <authorList>
            <person name="Chiriac C."/>
            <person name="Salcher M."/>
            <person name="Ghai R."/>
            <person name="Kavagutti S V."/>
        </authorList>
    </citation>
    <scope>NUCLEOTIDE SEQUENCE</scope>
</reference>
<sequence length="137" mass="15436">MSDPTEVALTYEVEQKFAEAMPTRTLLMSEASTWLRDICEQEDLDVPHLDSHALPRRTEAVAIAETWCILINGVAPTQHTILHELAHLSCANKGHGKEFRTQLVSYIRRYVSLEHAAHLHSLFTSAQLSVEPFSATR</sequence>
<evidence type="ECO:0000313" key="2">
    <source>
        <dbReference type="EMBL" id="CAB5064562.1"/>
    </source>
</evidence>
<dbReference type="AlphaFoldDB" id="A0A6J7QIP5"/>
<dbReference type="EMBL" id="CAFBPN010000021">
    <property type="protein sequence ID" value="CAB5016289.1"/>
    <property type="molecule type" value="Genomic_DNA"/>
</dbReference>
<evidence type="ECO:0000313" key="1">
    <source>
        <dbReference type="EMBL" id="CAB5016289.1"/>
    </source>
</evidence>
<gene>
    <name evidence="1" type="ORF">UFOPK4098_00598</name>
    <name evidence="2" type="ORF">UFOPK4347_00766</name>
</gene>
<organism evidence="1">
    <name type="scientific">freshwater metagenome</name>
    <dbReference type="NCBI Taxonomy" id="449393"/>
    <lineage>
        <taxon>unclassified sequences</taxon>
        <taxon>metagenomes</taxon>
        <taxon>ecological metagenomes</taxon>
    </lineage>
</organism>
<name>A0A6J7QIP5_9ZZZZ</name>
<dbReference type="EMBL" id="CAFBQU010000015">
    <property type="protein sequence ID" value="CAB5064562.1"/>
    <property type="molecule type" value="Genomic_DNA"/>
</dbReference>
<proteinExistence type="predicted"/>
<protein>
    <submittedName>
        <fullName evidence="1">Unannotated protein</fullName>
    </submittedName>
</protein>